<reference evidence="9 10" key="1">
    <citation type="journal article" date="2018" name="Mol. Biol. Evol.">
        <title>Broad Genomic Sampling Reveals a Smut Pathogenic Ancestry of the Fungal Clade Ustilaginomycotina.</title>
        <authorList>
            <person name="Kijpornyongpan T."/>
            <person name="Mondo S.J."/>
            <person name="Barry K."/>
            <person name="Sandor L."/>
            <person name="Lee J."/>
            <person name="Lipzen A."/>
            <person name="Pangilinan J."/>
            <person name="LaButti K."/>
            <person name="Hainaut M."/>
            <person name="Henrissat B."/>
            <person name="Grigoriev I.V."/>
            <person name="Spatafora J.W."/>
            <person name="Aime M.C."/>
        </authorList>
    </citation>
    <scope>NUCLEOTIDE SEQUENCE [LARGE SCALE GENOMIC DNA]</scope>
    <source>
        <strain evidence="9 10">MCA 3645</strain>
    </source>
</reference>
<sequence length="575" mass="63638">MPTAQPVTTPELRRCILRIFTTKHALQLHSSAIAFITSTLASHGLLDQPHEWEEAIEALASGIVESQAEADVEGTSSSASSEVVTAAALEKVYSALVVAESAVQTRAGGPSTSHGAGTLHHHHELTDGEKPDPDRYFAVVDAFKQPKLSFDASRKVFERCSVQSTLLPVASQKSAYMRERLQIVKSVIERNENFCPPLAIGGNGKRDRDSFMKLTSTKNLLGRQGQRFLLFGILSTSSDGRYELEDLDGVVGLDLQDAIPGEGIFTEGSLILVEGEYTDEERIRVFAIGHPPSENRAAARQIHAHADVLGTGAIAIKDEKAYKLHEEQHDDLCFVIISDLHLDHPKTLTNLRAMLQGYTDADFLPYAFILCGNFSSTPWTGADMITKYQAAFASLADVLAMFPAIVRTSHFVMVPGPNDPFSTPLVPRPGLPDLFTAKLRSRLGSRLHVASNPCRISYFSQEIVIYRDDVMARMLRNTVSLKEEAAEADLKKYLVSTLLDQAHLCPLPQRVRPVLWDYDHTLRLYPMPTALVLADSYDRFELTYEGCHVFNPGSFRGSSFGWTTYYPATARTERR</sequence>
<protein>
    <recommendedName>
        <fullName evidence="6">DNA polymerase epsilon subunit</fullName>
    </recommendedName>
    <alternativeName>
        <fullName evidence="6">DNA polymerase II subunit 2</fullName>
    </alternativeName>
</protein>
<dbReference type="PANTHER" id="PTHR12708:SF0">
    <property type="entry name" value="DNA POLYMERASE EPSILON SUBUNIT 2"/>
    <property type="match status" value="1"/>
</dbReference>
<comment type="similarity">
    <text evidence="2 6">Belongs to the DNA polymerase epsilon subunit B family.</text>
</comment>
<proteinExistence type="inferred from homology"/>
<dbReference type="PANTHER" id="PTHR12708">
    <property type="entry name" value="DNA POLYMERASE EPSILON SUBUNIT B"/>
    <property type="match status" value="1"/>
</dbReference>
<comment type="function">
    <text evidence="6">Participates in DNA repair and in chromosomal DNA replication.</text>
</comment>
<organism evidence="9 10">
    <name type="scientific">Testicularia cyperi</name>
    <dbReference type="NCBI Taxonomy" id="1882483"/>
    <lineage>
        <taxon>Eukaryota</taxon>
        <taxon>Fungi</taxon>
        <taxon>Dikarya</taxon>
        <taxon>Basidiomycota</taxon>
        <taxon>Ustilaginomycotina</taxon>
        <taxon>Ustilaginomycetes</taxon>
        <taxon>Ustilaginales</taxon>
        <taxon>Anthracoideaceae</taxon>
        <taxon>Testicularia</taxon>
    </lineage>
</organism>
<evidence type="ECO:0000259" key="8">
    <source>
        <dbReference type="Pfam" id="PF04042"/>
    </source>
</evidence>
<dbReference type="Gene3D" id="3.60.21.50">
    <property type="match status" value="1"/>
</dbReference>
<feature type="region of interest" description="Disordered" evidence="7">
    <location>
        <begin position="106"/>
        <end position="130"/>
    </location>
</feature>
<evidence type="ECO:0000256" key="4">
    <source>
        <dbReference type="ARBA" id="ARBA00023125"/>
    </source>
</evidence>
<dbReference type="InterPro" id="IPR016266">
    <property type="entry name" value="POLE2"/>
</dbReference>
<dbReference type="GO" id="GO:0008622">
    <property type="term" value="C:epsilon DNA polymerase complex"/>
    <property type="evidence" value="ECO:0007669"/>
    <property type="project" value="UniProtKB-UniRule"/>
</dbReference>
<dbReference type="Proteomes" id="UP000246740">
    <property type="component" value="Unassembled WGS sequence"/>
</dbReference>
<evidence type="ECO:0000256" key="2">
    <source>
        <dbReference type="ARBA" id="ARBA00009560"/>
    </source>
</evidence>
<dbReference type="GO" id="GO:0003677">
    <property type="term" value="F:DNA binding"/>
    <property type="evidence" value="ECO:0007669"/>
    <property type="project" value="UniProtKB-UniRule"/>
</dbReference>
<comment type="subcellular location">
    <subcellularLocation>
        <location evidence="1 6">Nucleus</location>
    </subcellularLocation>
</comment>
<evidence type="ECO:0000256" key="3">
    <source>
        <dbReference type="ARBA" id="ARBA00022705"/>
    </source>
</evidence>
<evidence type="ECO:0000313" key="10">
    <source>
        <dbReference type="Proteomes" id="UP000246740"/>
    </source>
</evidence>
<keyword evidence="3 6" id="KW-0235">DNA replication</keyword>
<evidence type="ECO:0000256" key="6">
    <source>
        <dbReference type="PIRNR" id="PIRNR000799"/>
    </source>
</evidence>
<accession>A0A317XVH6</accession>
<dbReference type="EMBL" id="KZ819189">
    <property type="protein sequence ID" value="PWZ02294.1"/>
    <property type="molecule type" value="Genomic_DNA"/>
</dbReference>
<dbReference type="Pfam" id="PF04042">
    <property type="entry name" value="DNA_pol_E_B"/>
    <property type="match status" value="1"/>
</dbReference>
<dbReference type="AlphaFoldDB" id="A0A317XVH6"/>
<dbReference type="InParanoid" id="A0A317XVH6"/>
<dbReference type="GO" id="GO:0042276">
    <property type="term" value="P:error-prone translesion synthesis"/>
    <property type="evidence" value="ECO:0007669"/>
    <property type="project" value="TreeGrafter"/>
</dbReference>
<dbReference type="InterPro" id="IPR007185">
    <property type="entry name" value="DNA_pol_a/d/e_bsu"/>
</dbReference>
<keyword evidence="10" id="KW-1185">Reference proteome</keyword>
<evidence type="ECO:0000256" key="7">
    <source>
        <dbReference type="SAM" id="MobiDB-lite"/>
    </source>
</evidence>
<evidence type="ECO:0000313" key="9">
    <source>
        <dbReference type="EMBL" id="PWZ02294.1"/>
    </source>
</evidence>
<evidence type="ECO:0000256" key="5">
    <source>
        <dbReference type="ARBA" id="ARBA00023242"/>
    </source>
</evidence>
<keyword evidence="4 6" id="KW-0238">DNA-binding</keyword>
<keyword evidence="5 6" id="KW-0539">Nucleus</keyword>
<dbReference type="STRING" id="1882483.A0A317XVH6"/>
<feature type="domain" description="DNA polymerase alpha/delta/epsilon subunit B" evidence="8">
    <location>
        <begin position="334"/>
        <end position="540"/>
    </location>
</feature>
<dbReference type="GO" id="GO:0006261">
    <property type="term" value="P:DNA-templated DNA replication"/>
    <property type="evidence" value="ECO:0007669"/>
    <property type="project" value="InterPro"/>
</dbReference>
<dbReference type="FunCoup" id="A0A317XVH6">
    <property type="interactions" value="317"/>
</dbReference>
<dbReference type="OrthoDB" id="10254730at2759"/>
<name>A0A317XVH6_9BASI</name>
<gene>
    <name evidence="9" type="ORF">BCV70DRAFT_198571</name>
</gene>
<dbReference type="PIRSF" id="PIRSF000799">
    <property type="entry name" value="DNA_pol_eps_2"/>
    <property type="match status" value="1"/>
</dbReference>
<evidence type="ECO:0000256" key="1">
    <source>
        <dbReference type="ARBA" id="ARBA00004123"/>
    </source>
</evidence>